<name>A0A2G9G9I6_9LAMI</name>
<reference evidence="9" key="1">
    <citation type="journal article" date="2018" name="Gigascience">
        <title>Genome assembly of the Pink Ipe (Handroanthus impetiginosus, Bignoniaceae), a highly valued, ecologically keystone Neotropical timber forest tree.</title>
        <authorList>
            <person name="Silva-Junior O.B."/>
            <person name="Grattapaglia D."/>
            <person name="Novaes E."/>
            <person name="Collevatti R.G."/>
        </authorList>
    </citation>
    <scope>NUCLEOTIDE SEQUENCE [LARGE SCALE GENOMIC DNA]</scope>
    <source>
        <strain evidence="9">cv. UFG-1</strain>
    </source>
</reference>
<keyword evidence="5 7" id="KW-0732">Signal</keyword>
<dbReference type="PANTHER" id="PTHR39112:SF1">
    <property type="entry name" value="PROTEIN RALF-LIKE 27"/>
    <property type="match status" value="1"/>
</dbReference>
<dbReference type="EMBL" id="NKXS01006152">
    <property type="protein sequence ID" value="PIN01951.1"/>
    <property type="molecule type" value="Genomic_DNA"/>
</dbReference>
<comment type="similarity">
    <text evidence="2">Belongs to the plant rapid alkalinization factor (RALF) family.</text>
</comment>
<keyword evidence="3" id="KW-0964">Secreted</keyword>
<evidence type="ECO:0008006" key="10">
    <source>
        <dbReference type="Google" id="ProtNLM"/>
    </source>
</evidence>
<evidence type="ECO:0000313" key="8">
    <source>
        <dbReference type="EMBL" id="PIN01951.1"/>
    </source>
</evidence>
<evidence type="ECO:0000256" key="4">
    <source>
        <dbReference type="ARBA" id="ARBA00022702"/>
    </source>
</evidence>
<gene>
    <name evidence="8" type="ORF">CDL12_25538</name>
</gene>
<evidence type="ECO:0000256" key="1">
    <source>
        <dbReference type="ARBA" id="ARBA00004613"/>
    </source>
</evidence>
<dbReference type="GO" id="GO:0005179">
    <property type="term" value="F:hormone activity"/>
    <property type="evidence" value="ECO:0007669"/>
    <property type="project" value="UniProtKB-KW"/>
</dbReference>
<comment type="subcellular location">
    <subcellularLocation>
        <location evidence="1">Secreted</location>
    </subcellularLocation>
</comment>
<dbReference type="InterPro" id="IPR039252">
    <property type="entry name" value="RALFL27"/>
</dbReference>
<keyword evidence="4" id="KW-0372">Hormone</keyword>
<evidence type="ECO:0000256" key="5">
    <source>
        <dbReference type="ARBA" id="ARBA00022729"/>
    </source>
</evidence>
<dbReference type="AlphaFoldDB" id="A0A2G9G9I6"/>
<evidence type="ECO:0000256" key="3">
    <source>
        <dbReference type="ARBA" id="ARBA00022525"/>
    </source>
</evidence>
<evidence type="ECO:0000256" key="7">
    <source>
        <dbReference type="SAM" id="SignalP"/>
    </source>
</evidence>
<sequence length="114" mass="12488">MQKVIKQHPFLLISLLLFLPMIAQKAKSLDSEPAALDGCNATRIGDCLVDEEFSMESETSRRFLASGGKSISPGALNPTKPFCNRNVYGSCIKGPNKFYNKRPCNYANACARDG</sequence>
<dbReference type="OrthoDB" id="1303939at2759"/>
<proteinExistence type="inferred from homology"/>
<keyword evidence="9" id="KW-1185">Reference proteome</keyword>
<dbReference type="Pfam" id="PF05498">
    <property type="entry name" value="RALF"/>
    <property type="match status" value="1"/>
</dbReference>
<dbReference type="GO" id="GO:0005576">
    <property type="term" value="C:extracellular region"/>
    <property type="evidence" value="ECO:0007669"/>
    <property type="project" value="UniProtKB-SubCell"/>
</dbReference>
<organism evidence="8 9">
    <name type="scientific">Handroanthus impetiginosus</name>
    <dbReference type="NCBI Taxonomy" id="429701"/>
    <lineage>
        <taxon>Eukaryota</taxon>
        <taxon>Viridiplantae</taxon>
        <taxon>Streptophyta</taxon>
        <taxon>Embryophyta</taxon>
        <taxon>Tracheophyta</taxon>
        <taxon>Spermatophyta</taxon>
        <taxon>Magnoliopsida</taxon>
        <taxon>eudicotyledons</taxon>
        <taxon>Gunneridae</taxon>
        <taxon>Pentapetalae</taxon>
        <taxon>asterids</taxon>
        <taxon>lamiids</taxon>
        <taxon>Lamiales</taxon>
        <taxon>Bignoniaceae</taxon>
        <taxon>Crescentiina</taxon>
        <taxon>Tabebuia alliance</taxon>
        <taxon>Handroanthus</taxon>
    </lineage>
</organism>
<evidence type="ECO:0000256" key="6">
    <source>
        <dbReference type="ARBA" id="ARBA00023157"/>
    </source>
</evidence>
<evidence type="ECO:0000256" key="2">
    <source>
        <dbReference type="ARBA" id="ARBA00009178"/>
    </source>
</evidence>
<dbReference type="Proteomes" id="UP000231279">
    <property type="component" value="Unassembled WGS sequence"/>
</dbReference>
<dbReference type="InterPro" id="IPR008801">
    <property type="entry name" value="RALF"/>
</dbReference>
<dbReference type="PANTHER" id="PTHR39112">
    <property type="entry name" value="PROTEIN RALF-LIKE 27-RELATED"/>
    <property type="match status" value="1"/>
</dbReference>
<keyword evidence="6" id="KW-1015">Disulfide bond</keyword>
<protein>
    <recommendedName>
        <fullName evidence="10">Rapid ALkalinization Factor</fullName>
    </recommendedName>
</protein>
<feature type="signal peptide" evidence="7">
    <location>
        <begin position="1"/>
        <end position="28"/>
    </location>
</feature>
<comment type="caution">
    <text evidence="8">The sequence shown here is derived from an EMBL/GenBank/DDBJ whole genome shotgun (WGS) entry which is preliminary data.</text>
</comment>
<feature type="chain" id="PRO_5013836272" description="Rapid ALkalinization Factor" evidence="7">
    <location>
        <begin position="29"/>
        <end position="114"/>
    </location>
</feature>
<evidence type="ECO:0000313" key="9">
    <source>
        <dbReference type="Proteomes" id="UP000231279"/>
    </source>
</evidence>
<accession>A0A2G9G9I6</accession>